<reference evidence="9" key="1">
    <citation type="submission" date="2023-07" db="EMBL/GenBank/DDBJ databases">
        <title>30 novel species of actinomycetes from the DSMZ collection.</title>
        <authorList>
            <person name="Nouioui I."/>
        </authorList>
    </citation>
    <scope>NUCLEOTIDE SEQUENCE [LARGE SCALE GENOMIC DNA]</scope>
    <source>
        <strain evidence="9">DSM 44399</strain>
    </source>
</reference>
<gene>
    <name evidence="8" type="ORF">RM423_23160</name>
</gene>
<dbReference type="PANTHER" id="PTHR33217">
    <property type="entry name" value="TRANSPOSASE FOR INSERTION SEQUENCE ELEMENT IS1081"/>
    <property type="match status" value="1"/>
</dbReference>
<dbReference type="Proteomes" id="UP001183176">
    <property type="component" value="Unassembled WGS sequence"/>
</dbReference>
<keyword evidence="5 6" id="KW-0233">DNA recombination</keyword>
<protein>
    <recommendedName>
        <fullName evidence="6">Mutator family transposase</fullName>
    </recommendedName>
</protein>
<dbReference type="PANTHER" id="PTHR33217:SF8">
    <property type="entry name" value="MUTATOR FAMILY TRANSPOSASE"/>
    <property type="match status" value="1"/>
</dbReference>
<evidence type="ECO:0000313" key="8">
    <source>
        <dbReference type="EMBL" id="MDT0264269.1"/>
    </source>
</evidence>
<evidence type="ECO:0000256" key="5">
    <source>
        <dbReference type="ARBA" id="ARBA00023172"/>
    </source>
</evidence>
<dbReference type="InterPro" id="IPR001207">
    <property type="entry name" value="Transposase_mutator"/>
</dbReference>
<keyword evidence="6" id="KW-0814">Transposable element</keyword>
<evidence type="ECO:0000256" key="1">
    <source>
        <dbReference type="ARBA" id="ARBA00002190"/>
    </source>
</evidence>
<evidence type="ECO:0000256" key="2">
    <source>
        <dbReference type="ARBA" id="ARBA00010961"/>
    </source>
</evidence>
<dbReference type="Pfam" id="PF00872">
    <property type="entry name" value="Transposase_mut"/>
    <property type="match status" value="1"/>
</dbReference>
<organism evidence="8 9">
    <name type="scientific">Jatrophihabitans lederbergiae</name>
    <dbReference type="NCBI Taxonomy" id="3075547"/>
    <lineage>
        <taxon>Bacteria</taxon>
        <taxon>Bacillati</taxon>
        <taxon>Actinomycetota</taxon>
        <taxon>Actinomycetes</taxon>
        <taxon>Jatrophihabitantales</taxon>
        <taxon>Jatrophihabitantaceae</taxon>
        <taxon>Jatrophihabitans</taxon>
    </lineage>
</organism>
<proteinExistence type="inferred from homology"/>
<comment type="function">
    <text evidence="1 6">Required for the transposition of the insertion element.</text>
</comment>
<comment type="similarity">
    <text evidence="2 6">Belongs to the transposase mutator family.</text>
</comment>
<keyword evidence="3 6" id="KW-0815">Transposition</keyword>
<comment type="caution">
    <text evidence="8">The sequence shown here is derived from an EMBL/GenBank/DDBJ whole genome shotgun (WGS) entry which is preliminary data.</text>
</comment>
<dbReference type="EMBL" id="JAVREH010000082">
    <property type="protein sequence ID" value="MDT0264269.1"/>
    <property type="molecule type" value="Genomic_DNA"/>
</dbReference>
<dbReference type="NCBIfam" id="NF033543">
    <property type="entry name" value="transpos_IS256"/>
    <property type="match status" value="1"/>
</dbReference>
<evidence type="ECO:0000256" key="3">
    <source>
        <dbReference type="ARBA" id="ARBA00022578"/>
    </source>
</evidence>
<accession>A0ABU2JH35</accession>
<evidence type="ECO:0000256" key="7">
    <source>
        <dbReference type="SAM" id="MobiDB-lite"/>
    </source>
</evidence>
<name>A0ABU2JH35_9ACTN</name>
<evidence type="ECO:0000256" key="4">
    <source>
        <dbReference type="ARBA" id="ARBA00023125"/>
    </source>
</evidence>
<sequence length="278" mass="30425">MVKIRDGVVANRPVYLAIGIDCEGAKNVLGLWVGPSTGESSKFWLTVLSELKSRGVADVCIVCCDGLTGLPDAIGVIWPQATVQLCVVHLIRASLRYASKKDWGALTKDLRLIYTAVDEQAADTALDAFAEKWSTRYPTIVRLWRSHWAEFVPFLAFPPQVRRVIYTTNLIESMNARLRKVTRNRGQFPTEQAALKVLYLAVRNLEDYRGATVGIRSSGWLSRPDTRCRHCCRSVSPGRSPNPACVSPRTGLSTIGSLRHGSVAGRGSGSCRPGIGIG</sequence>
<evidence type="ECO:0000313" key="9">
    <source>
        <dbReference type="Proteomes" id="UP001183176"/>
    </source>
</evidence>
<keyword evidence="9" id="KW-1185">Reference proteome</keyword>
<feature type="region of interest" description="Disordered" evidence="7">
    <location>
        <begin position="257"/>
        <end position="278"/>
    </location>
</feature>
<keyword evidence="4 6" id="KW-0238">DNA-binding</keyword>
<evidence type="ECO:0000256" key="6">
    <source>
        <dbReference type="RuleBase" id="RU365089"/>
    </source>
</evidence>